<evidence type="ECO:0000313" key="2">
    <source>
        <dbReference type="Proteomes" id="UP000789739"/>
    </source>
</evidence>
<organism evidence="1 2">
    <name type="scientific">Paraglomus brasilianum</name>
    <dbReference type="NCBI Taxonomy" id="144538"/>
    <lineage>
        <taxon>Eukaryota</taxon>
        <taxon>Fungi</taxon>
        <taxon>Fungi incertae sedis</taxon>
        <taxon>Mucoromycota</taxon>
        <taxon>Glomeromycotina</taxon>
        <taxon>Glomeromycetes</taxon>
        <taxon>Paraglomerales</taxon>
        <taxon>Paraglomeraceae</taxon>
        <taxon>Paraglomus</taxon>
    </lineage>
</organism>
<keyword evidence="2" id="KW-1185">Reference proteome</keyword>
<reference evidence="1" key="1">
    <citation type="submission" date="2021-06" db="EMBL/GenBank/DDBJ databases">
        <authorList>
            <person name="Kallberg Y."/>
            <person name="Tangrot J."/>
            <person name="Rosling A."/>
        </authorList>
    </citation>
    <scope>NUCLEOTIDE SEQUENCE</scope>
    <source>
        <strain evidence="1">BR232B</strain>
    </source>
</reference>
<accession>A0A9N9CRN2</accession>
<sequence length="134" mass="15074">MNFQPGQYDLNATRIDGVGDCRCLHPSSRAKAPEYDEDPKMDTSQATAFFDGITIYSVRKNVGRKELVILAVHDNELQPGQYDLNANKVKRWPTSWPINIEKPTMLYSCILVNMQVVCMQGESVGPQTTSMFIS</sequence>
<dbReference type="Proteomes" id="UP000789739">
    <property type="component" value="Unassembled WGS sequence"/>
</dbReference>
<gene>
    <name evidence="1" type="ORF">PBRASI_LOCUS8281</name>
</gene>
<comment type="caution">
    <text evidence="1">The sequence shown here is derived from an EMBL/GenBank/DDBJ whole genome shotgun (WGS) entry which is preliminary data.</text>
</comment>
<dbReference type="EMBL" id="CAJVPI010001445">
    <property type="protein sequence ID" value="CAG8613114.1"/>
    <property type="molecule type" value="Genomic_DNA"/>
</dbReference>
<protein>
    <submittedName>
        <fullName evidence="1">128_t:CDS:1</fullName>
    </submittedName>
</protein>
<proteinExistence type="predicted"/>
<evidence type="ECO:0000313" key="1">
    <source>
        <dbReference type="EMBL" id="CAG8613114.1"/>
    </source>
</evidence>
<dbReference type="AlphaFoldDB" id="A0A9N9CRN2"/>
<name>A0A9N9CRN2_9GLOM</name>